<dbReference type="SUPFAM" id="SSF55469">
    <property type="entry name" value="FMN-dependent nitroreductase-like"/>
    <property type="match status" value="1"/>
</dbReference>
<evidence type="ECO:0000256" key="3">
    <source>
        <dbReference type="ARBA" id="ARBA00023002"/>
    </source>
</evidence>
<dbReference type="EMBL" id="JBHRYE010000002">
    <property type="protein sequence ID" value="MFC3670025.1"/>
    <property type="molecule type" value="Genomic_DNA"/>
</dbReference>
<dbReference type="InterPro" id="IPR033878">
    <property type="entry name" value="NfsB-like"/>
</dbReference>
<dbReference type="NCBIfam" id="NF008275">
    <property type="entry name" value="PRK11053.1"/>
    <property type="match status" value="1"/>
</dbReference>
<evidence type="ECO:0000259" key="4">
    <source>
        <dbReference type="Pfam" id="PF00881"/>
    </source>
</evidence>
<evidence type="ECO:0000313" key="5">
    <source>
        <dbReference type="EMBL" id="MFC3670025.1"/>
    </source>
</evidence>
<proteinExistence type="inferred from homology"/>
<reference evidence="6" key="1">
    <citation type="journal article" date="2019" name="Int. J. Syst. Evol. Microbiol.">
        <title>The Global Catalogue of Microorganisms (GCM) 10K type strain sequencing project: providing services to taxonomists for standard genome sequencing and annotation.</title>
        <authorList>
            <consortium name="The Broad Institute Genomics Platform"/>
            <consortium name="The Broad Institute Genome Sequencing Center for Infectious Disease"/>
            <person name="Wu L."/>
            <person name="Ma J."/>
        </authorList>
    </citation>
    <scope>NUCLEOTIDE SEQUENCE [LARGE SCALE GENOMIC DNA]</scope>
    <source>
        <strain evidence="6">KCTC 42224</strain>
    </source>
</reference>
<keyword evidence="2" id="KW-0521">NADP</keyword>
<keyword evidence="3 5" id="KW-0560">Oxidoreductase</keyword>
<dbReference type="PANTHER" id="PTHR43673:SF10">
    <property type="entry name" value="NADH DEHYDROGENASE_NAD(P)H NITROREDUCTASE XCC3605-RELATED"/>
    <property type="match status" value="1"/>
</dbReference>
<dbReference type="PANTHER" id="PTHR43673">
    <property type="entry name" value="NAD(P)H NITROREDUCTASE YDGI-RELATED"/>
    <property type="match status" value="1"/>
</dbReference>
<keyword evidence="6" id="KW-1185">Reference proteome</keyword>
<dbReference type="RefSeq" id="WP_191324519.1">
    <property type="nucleotide sequence ID" value="NZ_BMZP01000009.1"/>
</dbReference>
<evidence type="ECO:0000313" key="6">
    <source>
        <dbReference type="Proteomes" id="UP001595683"/>
    </source>
</evidence>
<dbReference type="Gene3D" id="3.40.109.10">
    <property type="entry name" value="NADH Oxidase"/>
    <property type="match status" value="1"/>
</dbReference>
<comment type="caution">
    <text evidence="5">The sequence shown here is derived from an EMBL/GenBank/DDBJ whole genome shotgun (WGS) entry which is preliminary data.</text>
</comment>
<dbReference type="Pfam" id="PF00881">
    <property type="entry name" value="Nitroreductase"/>
    <property type="match status" value="1"/>
</dbReference>
<dbReference type="CDD" id="cd02149">
    <property type="entry name" value="NfsB-like"/>
    <property type="match status" value="1"/>
</dbReference>
<feature type="domain" description="Nitroreductase" evidence="4">
    <location>
        <begin position="15"/>
        <end position="202"/>
    </location>
</feature>
<dbReference type="InterPro" id="IPR029479">
    <property type="entry name" value="Nitroreductase"/>
</dbReference>
<protein>
    <submittedName>
        <fullName evidence="5">Oxygen-insensitive NAD(P)H nitroreductase</fullName>
        <ecNumber evidence="5">1.5.1.34</ecNumber>
    </submittedName>
</protein>
<name>A0ABV7UY13_9SPHN</name>
<organism evidence="5 6">
    <name type="scientific">Novosphingobium pokkalii</name>
    <dbReference type="NCBI Taxonomy" id="1770194"/>
    <lineage>
        <taxon>Bacteria</taxon>
        <taxon>Pseudomonadati</taxon>
        <taxon>Pseudomonadota</taxon>
        <taxon>Alphaproteobacteria</taxon>
        <taxon>Sphingomonadales</taxon>
        <taxon>Sphingomonadaceae</taxon>
        <taxon>Novosphingobium</taxon>
    </lineage>
</organism>
<sequence>MSDIATFPDILATARTRHTAKAYDPARRISDADIATLEELLRFSPSSTNLQPWHFIVAGTPEGKERVAKAAQERFAFNAKGIRDASHVVVFASLIDATPEHIARITAQEEADGRFAPDPEAMKARVHAGRLTFSGLHKYELRDQQHWLDKQVYLNLGQFLLGAATLGIDATPMEGIDTRVLDAEFGLREKGFNSLFVVALGYADKDADYNGRLPKSRLPADAIITRV</sequence>
<dbReference type="GO" id="GO:0004155">
    <property type="term" value="F:6,7-dihydropteridine reductase activity"/>
    <property type="evidence" value="ECO:0007669"/>
    <property type="project" value="UniProtKB-EC"/>
</dbReference>
<evidence type="ECO:0000256" key="2">
    <source>
        <dbReference type="ARBA" id="ARBA00022857"/>
    </source>
</evidence>
<dbReference type="EC" id="1.5.1.34" evidence="5"/>
<comment type="similarity">
    <text evidence="1">Belongs to the nitroreductase family.</text>
</comment>
<dbReference type="Proteomes" id="UP001595683">
    <property type="component" value="Unassembled WGS sequence"/>
</dbReference>
<dbReference type="InterPro" id="IPR000415">
    <property type="entry name" value="Nitroreductase-like"/>
</dbReference>
<accession>A0ABV7UY13</accession>
<evidence type="ECO:0000256" key="1">
    <source>
        <dbReference type="ARBA" id="ARBA00007118"/>
    </source>
</evidence>
<gene>
    <name evidence="5" type="primary">nfsB</name>
    <name evidence="5" type="ORF">ACFOOT_01170</name>
</gene>